<dbReference type="InterPro" id="IPR000250">
    <property type="entry name" value="Peptidase_G1"/>
</dbReference>
<dbReference type="PANTHER" id="PTHR37536">
    <property type="entry name" value="PUTATIVE (AFU_ORTHOLOGUE AFUA_3G02970)-RELATED"/>
    <property type="match status" value="1"/>
</dbReference>
<dbReference type="GO" id="GO:0030246">
    <property type="term" value="F:carbohydrate binding"/>
    <property type="evidence" value="ECO:0007669"/>
    <property type="project" value="UniProtKB-KW"/>
</dbReference>
<dbReference type="GO" id="GO:0006508">
    <property type="term" value="P:proteolysis"/>
    <property type="evidence" value="ECO:0007669"/>
    <property type="project" value="InterPro"/>
</dbReference>
<proteinExistence type="predicted"/>
<dbReference type="InParanoid" id="A0A2J6T903"/>
<dbReference type="InterPro" id="IPR038656">
    <property type="entry name" value="Peptidase_G1_sf"/>
</dbReference>
<dbReference type="EMBL" id="KZ613813">
    <property type="protein sequence ID" value="PMD59502.1"/>
    <property type="molecule type" value="Genomic_DNA"/>
</dbReference>
<dbReference type="CDD" id="cd13426">
    <property type="entry name" value="Peptidase_G1"/>
    <property type="match status" value="1"/>
</dbReference>
<dbReference type="Gene3D" id="2.60.120.700">
    <property type="entry name" value="Peptidase G1"/>
    <property type="match status" value="1"/>
</dbReference>
<keyword evidence="3" id="KW-0430">Lectin</keyword>
<reference evidence="3 4" key="1">
    <citation type="submission" date="2016-04" db="EMBL/GenBank/DDBJ databases">
        <title>A degradative enzymes factory behind the ericoid mycorrhizal symbiosis.</title>
        <authorList>
            <consortium name="DOE Joint Genome Institute"/>
            <person name="Martino E."/>
            <person name="Morin E."/>
            <person name="Grelet G."/>
            <person name="Kuo A."/>
            <person name="Kohler A."/>
            <person name="Daghino S."/>
            <person name="Barry K."/>
            <person name="Choi C."/>
            <person name="Cichocki N."/>
            <person name="Clum A."/>
            <person name="Copeland A."/>
            <person name="Hainaut M."/>
            <person name="Haridas S."/>
            <person name="Labutti K."/>
            <person name="Lindquist E."/>
            <person name="Lipzen A."/>
            <person name="Khouja H.-R."/>
            <person name="Murat C."/>
            <person name="Ohm R."/>
            <person name="Olson A."/>
            <person name="Spatafora J."/>
            <person name="Veneault-Fourrey C."/>
            <person name="Henrissat B."/>
            <person name="Grigoriev I."/>
            <person name="Martin F."/>
            <person name="Perotto S."/>
        </authorList>
    </citation>
    <scope>NUCLEOTIDE SEQUENCE [LARGE SCALE GENOMIC DNA]</scope>
    <source>
        <strain evidence="3 4">E</strain>
    </source>
</reference>
<dbReference type="InterPro" id="IPR013320">
    <property type="entry name" value="ConA-like_dom_sf"/>
</dbReference>
<accession>A0A2J6T903</accession>
<dbReference type="SUPFAM" id="SSF49899">
    <property type="entry name" value="Concanavalin A-like lectins/glucanases"/>
    <property type="match status" value="1"/>
</dbReference>
<keyword evidence="2" id="KW-0732">Signal</keyword>
<dbReference type="STRING" id="1095630.A0A2J6T903"/>
<dbReference type="Proteomes" id="UP000235371">
    <property type="component" value="Unassembled WGS sequence"/>
</dbReference>
<dbReference type="GO" id="GO:0070007">
    <property type="term" value="F:glutamic-type endopeptidase activity"/>
    <property type="evidence" value="ECO:0007669"/>
    <property type="project" value="InterPro"/>
</dbReference>
<organism evidence="3 4">
    <name type="scientific">Hyaloscypha bicolor E</name>
    <dbReference type="NCBI Taxonomy" id="1095630"/>
    <lineage>
        <taxon>Eukaryota</taxon>
        <taxon>Fungi</taxon>
        <taxon>Dikarya</taxon>
        <taxon>Ascomycota</taxon>
        <taxon>Pezizomycotina</taxon>
        <taxon>Leotiomycetes</taxon>
        <taxon>Helotiales</taxon>
        <taxon>Hyaloscyphaceae</taxon>
        <taxon>Hyaloscypha</taxon>
        <taxon>Hyaloscypha bicolor</taxon>
    </lineage>
</organism>
<evidence type="ECO:0000313" key="3">
    <source>
        <dbReference type="EMBL" id="PMD59502.1"/>
    </source>
</evidence>
<evidence type="ECO:0000256" key="2">
    <source>
        <dbReference type="SAM" id="SignalP"/>
    </source>
</evidence>
<dbReference type="Pfam" id="PF01828">
    <property type="entry name" value="Peptidase_A4"/>
    <property type="match status" value="1"/>
</dbReference>
<dbReference type="PANTHER" id="PTHR37536:SF1">
    <property type="entry name" value="ASPERGILLOPEPSIN, PUTAITVE (AFU_ORTHOLOGUE AFUA_7G01200)"/>
    <property type="match status" value="1"/>
</dbReference>
<protein>
    <submittedName>
        <fullName evidence="3">Concanavalin A-like lectin/glucanase</fullName>
    </submittedName>
</protein>
<feature type="chain" id="PRO_5014334747" evidence="2">
    <location>
        <begin position="21"/>
        <end position="266"/>
    </location>
</feature>
<name>A0A2J6T903_9HELO</name>
<keyword evidence="4" id="KW-1185">Reference proteome</keyword>
<dbReference type="RefSeq" id="XP_024736406.1">
    <property type="nucleotide sequence ID" value="XM_024874853.1"/>
</dbReference>
<dbReference type="OrthoDB" id="2862635at2759"/>
<sequence length="266" mass="28769">MKTTSFLLFGALLLTSGALASISYTAKMAHRGAEVPAVFSSLPRRHHRPKQPRHGKRQHPINNTLNWAGAIQEAPTSGLFYTVSASWQVPSISTPVGQTLGTDAYWLYEWVGIDSLCGAILQAGTGAYLNTQSGQVPLVWWEWFPEGPQVVNIPINLGDTFFTNLTATSTTTAIYFIENVTQGCAVTITISGGPTLCQTNAEWVVENPGVLDTPVFTDVIFTNCLATTTTGAQQGIDGTTLIYMDSKDGEVSKGSEINDSQLRVFY</sequence>
<evidence type="ECO:0000313" key="4">
    <source>
        <dbReference type="Proteomes" id="UP000235371"/>
    </source>
</evidence>
<feature type="active site" description="Proton acceptor" evidence="1">
    <location>
        <position position="206"/>
    </location>
</feature>
<dbReference type="AlphaFoldDB" id="A0A2J6T903"/>
<evidence type="ECO:0000256" key="1">
    <source>
        <dbReference type="PIRSR" id="PIRSR600250-50"/>
    </source>
</evidence>
<feature type="signal peptide" evidence="2">
    <location>
        <begin position="1"/>
        <end position="20"/>
    </location>
</feature>
<dbReference type="GeneID" id="36582933"/>
<gene>
    <name evidence="3" type="ORF">K444DRAFT_529912</name>
</gene>